<keyword evidence="6 11" id="KW-1133">Transmembrane helix</keyword>
<dbReference type="CDD" id="cd12912">
    <property type="entry name" value="PDC2_MCP_like"/>
    <property type="match status" value="1"/>
</dbReference>
<dbReference type="Gene3D" id="1.10.8.500">
    <property type="entry name" value="HAMP domain in histidine kinase"/>
    <property type="match status" value="1"/>
</dbReference>
<evidence type="ECO:0000256" key="2">
    <source>
        <dbReference type="ARBA" id="ARBA00022475"/>
    </source>
</evidence>
<dbReference type="SUPFAM" id="SSF103190">
    <property type="entry name" value="Sensory domain-like"/>
    <property type="match status" value="1"/>
</dbReference>
<dbReference type="SUPFAM" id="SSF58104">
    <property type="entry name" value="Methyl-accepting chemotaxis protein (MCP) signaling domain"/>
    <property type="match status" value="1"/>
</dbReference>
<name>A0AAW5B7Y8_9BACI</name>
<reference evidence="14 15" key="1">
    <citation type="journal article" date="2022" name="Evol. Bioinform. Online">
        <title>Draft Genome Sequence of Oceanobacillus jordanicus Strain GSFE11, a Halotolerant Plant Growth-Promoting Bacterial Endophyte Isolated From the Jordan Valley.</title>
        <authorList>
            <person name="Alhindi T."/>
            <person name="Albdaiwi R."/>
        </authorList>
    </citation>
    <scope>NUCLEOTIDE SEQUENCE [LARGE SCALE GENOMIC DNA]</scope>
    <source>
        <strain evidence="14 15">GSFE11</strain>
    </source>
</reference>
<dbReference type="PROSITE" id="PS50885">
    <property type="entry name" value="HAMP"/>
    <property type="match status" value="1"/>
</dbReference>
<dbReference type="Pfam" id="PF00015">
    <property type="entry name" value="MCPsignal"/>
    <property type="match status" value="1"/>
</dbReference>
<dbReference type="Pfam" id="PF00672">
    <property type="entry name" value="HAMP"/>
    <property type="match status" value="1"/>
</dbReference>
<dbReference type="Proteomes" id="UP001199631">
    <property type="component" value="Unassembled WGS sequence"/>
</dbReference>
<dbReference type="PROSITE" id="PS50111">
    <property type="entry name" value="CHEMOTAXIS_TRANSDUC_2"/>
    <property type="match status" value="1"/>
</dbReference>
<dbReference type="EMBL" id="JAIFZM010000012">
    <property type="protein sequence ID" value="MCG3420307.1"/>
    <property type="molecule type" value="Genomic_DNA"/>
</dbReference>
<feature type="transmembrane region" description="Helical" evidence="11">
    <location>
        <begin position="285"/>
        <end position="303"/>
    </location>
</feature>
<dbReference type="SMART" id="SM00283">
    <property type="entry name" value="MA"/>
    <property type="match status" value="1"/>
</dbReference>
<dbReference type="GO" id="GO:0007165">
    <property type="term" value="P:signal transduction"/>
    <property type="evidence" value="ECO:0007669"/>
    <property type="project" value="UniProtKB-KW"/>
</dbReference>
<evidence type="ECO:0000256" key="11">
    <source>
        <dbReference type="SAM" id="Phobius"/>
    </source>
</evidence>
<evidence type="ECO:0000313" key="14">
    <source>
        <dbReference type="EMBL" id="MCG3420307.1"/>
    </source>
</evidence>
<dbReference type="Gene3D" id="1.10.287.950">
    <property type="entry name" value="Methyl-accepting chemotaxis protein"/>
    <property type="match status" value="1"/>
</dbReference>
<evidence type="ECO:0000256" key="3">
    <source>
        <dbReference type="ARBA" id="ARBA00022481"/>
    </source>
</evidence>
<evidence type="ECO:0000259" key="12">
    <source>
        <dbReference type="PROSITE" id="PS50111"/>
    </source>
</evidence>
<organism evidence="14 15">
    <name type="scientific">Oceanobacillus jordanicus</name>
    <dbReference type="NCBI Taxonomy" id="2867266"/>
    <lineage>
        <taxon>Bacteria</taxon>
        <taxon>Bacillati</taxon>
        <taxon>Bacillota</taxon>
        <taxon>Bacilli</taxon>
        <taxon>Bacillales</taxon>
        <taxon>Bacillaceae</taxon>
        <taxon>Oceanobacillus</taxon>
    </lineage>
</organism>
<keyword evidence="2" id="KW-1003">Cell membrane</keyword>
<protein>
    <submittedName>
        <fullName evidence="14">Methyl-accepting chemotaxis protein</fullName>
    </submittedName>
</protein>
<accession>A0AAW5B7Y8</accession>
<dbReference type="CDD" id="cd18773">
    <property type="entry name" value="PDC1_HK_sensor"/>
    <property type="match status" value="1"/>
</dbReference>
<keyword evidence="8 10" id="KW-0807">Transducer</keyword>
<dbReference type="InterPro" id="IPR004089">
    <property type="entry name" value="MCPsignal_dom"/>
</dbReference>
<evidence type="ECO:0000256" key="7">
    <source>
        <dbReference type="ARBA" id="ARBA00023136"/>
    </source>
</evidence>
<dbReference type="CDD" id="cd06225">
    <property type="entry name" value="HAMP"/>
    <property type="match status" value="1"/>
</dbReference>
<keyword evidence="4" id="KW-0145">Chemotaxis</keyword>
<dbReference type="PANTHER" id="PTHR32089:SF114">
    <property type="entry name" value="METHYL-ACCEPTING CHEMOTAXIS PROTEIN MCPB"/>
    <property type="match status" value="1"/>
</dbReference>
<dbReference type="GO" id="GO:0006935">
    <property type="term" value="P:chemotaxis"/>
    <property type="evidence" value="ECO:0007669"/>
    <property type="project" value="UniProtKB-KW"/>
</dbReference>
<dbReference type="GO" id="GO:0005886">
    <property type="term" value="C:plasma membrane"/>
    <property type="evidence" value="ECO:0007669"/>
    <property type="project" value="UniProtKB-SubCell"/>
</dbReference>
<gene>
    <name evidence="14" type="ORF">K3T81_14275</name>
</gene>
<comment type="caution">
    <text evidence="14">The sequence shown here is derived from an EMBL/GenBank/DDBJ whole genome shotgun (WGS) entry which is preliminary data.</text>
</comment>
<dbReference type="InterPro" id="IPR003660">
    <property type="entry name" value="HAMP_dom"/>
</dbReference>
<dbReference type="SMART" id="SM00304">
    <property type="entry name" value="HAMP"/>
    <property type="match status" value="1"/>
</dbReference>
<evidence type="ECO:0000256" key="9">
    <source>
        <dbReference type="ARBA" id="ARBA00029447"/>
    </source>
</evidence>
<dbReference type="PANTHER" id="PTHR32089">
    <property type="entry name" value="METHYL-ACCEPTING CHEMOTAXIS PROTEIN MCPB"/>
    <property type="match status" value="1"/>
</dbReference>
<keyword evidence="5 11" id="KW-0812">Transmembrane</keyword>
<evidence type="ECO:0000259" key="13">
    <source>
        <dbReference type="PROSITE" id="PS50885"/>
    </source>
</evidence>
<evidence type="ECO:0000313" key="15">
    <source>
        <dbReference type="Proteomes" id="UP001199631"/>
    </source>
</evidence>
<keyword evidence="7 11" id="KW-0472">Membrane</keyword>
<dbReference type="InterPro" id="IPR033479">
    <property type="entry name" value="dCache_1"/>
</dbReference>
<dbReference type="Pfam" id="PF02743">
    <property type="entry name" value="dCache_1"/>
    <property type="match status" value="1"/>
</dbReference>
<dbReference type="Gene3D" id="3.30.450.20">
    <property type="entry name" value="PAS domain"/>
    <property type="match status" value="2"/>
</dbReference>
<dbReference type="PRINTS" id="PR00260">
    <property type="entry name" value="CHEMTRNSDUCR"/>
</dbReference>
<dbReference type="InterPro" id="IPR004090">
    <property type="entry name" value="Chemotax_Me-accpt_rcpt"/>
</dbReference>
<evidence type="ECO:0000256" key="1">
    <source>
        <dbReference type="ARBA" id="ARBA00004651"/>
    </source>
</evidence>
<evidence type="ECO:0000256" key="8">
    <source>
        <dbReference type="ARBA" id="ARBA00023224"/>
    </source>
</evidence>
<evidence type="ECO:0000256" key="10">
    <source>
        <dbReference type="PROSITE-ProRule" id="PRU00284"/>
    </source>
</evidence>
<dbReference type="GO" id="GO:0004888">
    <property type="term" value="F:transmembrane signaling receptor activity"/>
    <property type="evidence" value="ECO:0007669"/>
    <property type="project" value="InterPro"/>
</dbReference>
<dbReference type="FunFam" id="1.10.287.950:FF:000001">
    <property type="entry name" value="Methyl-accepting chemotaxis sensory transducer"/>
    <property type="match status" value="1"/>
</dbReference>
<proteinExistence type="inferred from homology"/>
<dbReference type="RefSeq" id="WP_238020666.1">
    <property type="nucleotide sequence ID" value="NZ_JAIFZM010000012.1"/>
</dbReference>
<comment type="similarity">
    <text evidence="9">Belongs to the methyl-accepting chemotaxis (MCP) protein family.</text>
</comment>
<keyword evidence="15" id="KW-1185">Reference proteome</keyword>
<comment type="subcellular location">
    <subcellularLocation>
        <location evidence="1">Cell membrane</location>
        <topology evidence="1">Multi-pass membrane protein</topology>
    </subcellularLocation>
</comment>
<feature type="domain" description="Methyl-accepting transducer" evidence="12">
    <location>
        <begin position="375"/>
        <end position="611"/>
    </location>
</feature>
<dbReference type="CDD" id="cd11386">
    <property type="entry name" value="MCP_signal"/>
    <property type="match status" value="1"/>
</dbReference>
<evidence type="ECO:0000256" key="6">
    <source>
        <dbReference type="ARBA" id="ARBA00022989"/>
    </source>
</evidence>
<feature type="domain" description="HAMP" evidence="13">
    <location>
        <begin position="304"/>
        <end position="356"/>
    </location>
</feature>
<evidence type="ECO:0000256" key="5">
    <source>
        <dbReference type="ARBA" id="ARBA00022692"/>
    </source>
</evidence>
<dbReference type="AlphaFoldDB" id="A0AAW5B7Y8"/>
<sequence length="661" mass="71485">MKKFKFNKMKFSLKNKLLLSFLLVLLVPSCIIAYTSYMSAKSNTDSRMLDTAQESVQMVDSTINQLLQAQMENVDFLSNAISAESIIEGNTEELEAILSSSQDSKADLEQTYVGTEEGDFLVAPDSIQVKPDYDPRERPWYQLAMENQGEVVITEPYLSSSTDVIVVTIAKTTADGQGVIGANLQLDRLSAMINEIKIGEEGYVFLLDQNGNYISHPTNEAGSEETAPFMEDLYASVTGKFDYGYDGEEKKLAFTTNTTSGWKIAGSMLQSEVEDAVAPIYQKTIIVIAIALVIGIAVVLLIIRSITRPVNNLVEVADKMSKGDLTAEVENHSKDEIGQLAQAFNRMRKHLNGVIVQVRDKANNLAASSEELNASSQQNTVATEQITNSIQDVASGVESQSSSIDSSSMMAKNMSSSIQQIATSSNEVSSTAEDANVVIEAGNKAIKTTVGQMEFIKKTVHELSGNIKGLGNKTREIGEIVDVITNIAEQTNLLALNAAIEAARAGEHGKGFAVVADEVRKLAEQSSQSSEQIKNMIQSIQSESIDAVKAMETGTTEVDRGIEVVSEAGQSFNDITSFVNTVTTQIQQVASKIQEISSGTDQFVETFDSLAGISETTSGAAQNVSASTEEQLASMEEITDSANSLSVMAEELQEVVEQFKL</sequence>
<keyword evidence="3" id="KW-0488">Methylation</keyword>
<evidence type="ECO:0000256" key="4">
    <source>
        <dbReference type="ARBA" id="ARBA00022500"/>
    </source>
</evidence>
<dbReference type="InterPro" id="IPR029151">
    <property type="entry name" value="Sensor-like_sf"/>
</dbReference>